<name>A0A934VVR1_9BACT</name>
<evidence type="ECO:0000256" key="3">
    <source>
        <dbReference type="ARBA" id="ARBA00022676"/>
    </source>
</evidence>
<evidence type="ECO:0000256" key="5">
    <source>
        <dbReference type="ARBA" id="ARBA00022842"/>
    </source>
</evidence>
<keyword evidence="5" id="KW-0460">Magnesium</keyword>
<protein>
    <submittedName>
        <fullName evidence="7">Glucosyl-3-phosphoglycerate synthase</fullName>
        <ecNumber evidence="7">2.4.1.266</ecNumber>
    </submittedName>
</protein>
<dbReference type="EMBL" id="JAENIJ010000005">
    <property type="protein sequence ID" value="MBK1881764.1"/>
    <property type="molecule type" value="Genomic_DNA"/>
</dbReference>
<reference evidence="7" key="1">
    <citation type="submission" date="2021-01" db="EMBL/GenBank/DDBJ databases">
        <title>Modified the classification status of verrucomicrobia.</title>
        <authorList>
            <person name="Feng X."/>
        </authorList>
    </citation>
    <scope>NUCLEOTIDE SEQUENCE</scope>
    <source>
        <strain evidence="7">KCTC 22041</strain>
    </source>
</reference>
<evidence type="ECO:0000256" key="2">
    <source>
        <dbReference type="ARBA" id="ARBA00006739"/>
    </source>
</evidence>
<dbReference type="InterPro" id="IPR029044">
    <property type="entry name" value="Nucleotide-diphossugar_trans"/>
</dbReference>
<dbReference type="Pfam" id="PF00535">
    <property type="entry name" value="Glycos_transf_2"/>
    <property type="match status" value="1"/>
</dbReference>
<keyword evidence="3 7" id="KW-0328">Glycosyltransferase</keyword>
<dbReference type="Gene3D" id="3.90.550.10">
    <property type="entry name" value="Spore Coat Polysaccharide Biosynthesis Protein SpsA, Chain A"/>
    <property type="match status" value="1"/>
</dbReference>
<evidence type="ECO:0000256" key="1">
    <source>
        <dbReference type="ARBA" id="ARBA00001946"/>
    </source>
</evidence>
<dbReference type="EC" id="2.4.1.266" evidence="7"/>
<dbReference type="Proteomes" id="UP000603141">
    <property type="component" value="Unassembled WGS sequence"/>
</dbReference>
<dbReference type="InterPro" id="IPR001173">
    <property type="entry name" value="Glyco_trans_2-like"/>
</dbReference>
<keyword evidence="4 7" id="KW-0808">Transferase</keyword>
<dbReference type="InterPro" id="IPR050256">
    <property type="entry name" value="Glycosyltransferase_2"/>
</dbReference>
<dbReference type="SUPFAM" id="SSF53448">
    <property type="entry name" value="Nucleotide-diphospho-sugar transferases"/>
    <property type="match status" value="1"/>
</dbReference>
<proteinExistence type="inferred from homology"/>
<dbReference type="NCBIfam" id="NF010496">
    <property type="entry name" value="PRK13915.1"/>
    <property type="match status" value="1"/>
</dbReference>
<comment type="caution">
    <text evidence="7">The sequence shown here is derived from an EMBL/GenBank/DDBJ whole genome shotgun (WGS) entry which is preliminary data.</text>
</comment>
<dbReference type="PANTHER" id="PTHR48090">
    <property type="entry name" value="UNDECAPRENYL-PHOSPHATE 4-DEOXY-4-FORMAMIDO-L-ARABINOSE TRANSFERASE-RELATED"/>
    <property type="match status" value="1"/>
</dbReference>
<keyword evidence="8" id="KW-1185">Reference proteome</keyword>
<evidence type="ECO:0000313" key="7">
    <source>
        <dbReference type="EMBL" id="MBK1881764.1"/>
    </source>
</evidence>
<comment type="similarity">
    <text evidence="2">Belongs to the glycosyltransferase 2 family.</text>
</comment>
<evidence type="ECO:0000256" key="4">
    <source>
        <dbReference type="ARBA" id="ARBA00022679"/>
    </source>
</evidence>
<gene>
    <name evidence="7" type="ORF">JIN85_05025</name>
</gene>
<dbReference type="GO" id="GO:0016757">
    <property type="term" value="F:glycosyltransferase activity"/>
    <property type="evidence" value="ECO:0007669"/>
    <property type="project" value="UniProtKB-KW"/>
</dbReference>
<dbReference type="RefSeq" id="WP_200268219.1">
    <property type="nucleotide sequence ID" value="NZ_JAENIJ010000005.1"/>
</dbReference>
<comment type="cofactor">
    <cofactor evidence="1">
        <name>Mg(2+)</name>
        <dbReference type="ChEBI" id="CHEBI:18420"/>
    </cofactor>
</comment>
<dbReference type="PANTHER" id="PTHR48090:SF10">
    <property type="entry name" value="GLUCOSYL-3-PHOSPHOGLYCERATE SYNTHASE"/>
    <property type="match status" value="1"/>
</dbReference>
<evidence type="ECO:0000313" key="8">
    <source>
        <dbReference type="Proteomes" id="UP000603141"/>
    </source>
</evidence>
<evidence type="ECO:0000259" key="6">
    <source>
        <dbReference type="Pfam" id="PF00535"/>
    </source>
</evidence>
<sequence length="315" mass="35013">MSIKRFHHSDFSNTANLAALKHDTSTKISVCIPTLNEAETIGQIVRIIRQELMEQIPLVDEILVIDSQSTDRTLAEASSAGARAILSSDISPESGSYTGKGENLWKALHVATGDIICYVDGDIKNFHAGYISGLVGPLLEDAEIHYVKAFYERPLADERGGSQPGGGRVSEILIRPLLSLFYPELTGIFQPLAGEYAARRKLLESLAFPTGYGVEIAHLIDLWKHGHLSGLAQTDLIKRVHRNRDDSELGVMSFAILRVFLQRLERDGRISLHSELPELFRSWIFEPGQTTEVLNRIVEEERPPLRDIRAVTPAP</sequence>
<accession>A0A934VVR1</accession>
<dbReference type="AlphaFoldDB" id="A0A934VVR1"/>
<feature type="domain" description="Glycosyltransferase 2-like" evidence="6">
    <location>
        <begin position="29"/>
        <end position="141"/>
    </location>
</feature>
<organism evidence="7 8">
    <name type="scientific">Luteolibacter pohnpeiensis</name>
    <dbReference type="NCBI Taxonomy" id="454153"/>
    <lineage>
        <taxon>Bacteria</taxon>
        <taxon>Pseudomonadati</taxon>
        <taxon>Verrucomicrobiota</taxon>
        <taxon>Verrucomicrobiia</taxon>
        <taxon>Verrucomicrobiales</taxon>
        <taxon>Verrucomicrobiaceae</taxon>
        <taxon>Luteolibacter</taxon>
    </lineage>
</organism>